<comment type="similarity">
    <text evidence="6">Belongs to the ABC-4 integral membrane protein family.</text>
</comment>
<evidence type="ECO:0000256" key="4">
    <source>
        <dbReference type="ARBA" id="ARBA00022989"/>
    </source>
</evidence>
<proteinExistence type="inferred from homology"/>
<accession>J9GGT2</accession>
<feature type="transmembrane region" description="Helical" evidence="7">
    <location>
        <begin position="359"/>
        <end position="379"/>
    </location>
</feature>
<sequence length="396" mass="43002">MRALAHNKLRAFLTMLGIIIGVASVIAMLAIGQGSKKSIQQQIAEMGSNMIMIHPGAEMRGGVRQDPSAMQTLKLENYEKLREECTYLSAISPNVSSSGQLIAGGNNYPSSVSGVSIDYLTIRQLTVEQGEMFTENDIRTAAKVCVIGKTIVDNLFPDGSDPIGKVIRCNQIPFRVVGVLKSKGYNSMGMDQDDVVLAPYSTVMKRLLSQTYLSGVFASALTEDLTDQAVDEITAVLRREHKLKAADDDDFTIRTQQELSSMLNTTTDLMTTLLACIAGISLVVGGIGIMNIMYVSVTERTREIGLRMSVGARGIDILSQFLIESILISITGGLIGVLFGCGASLLIKTVAHWPVFIQPWSVLLSFLVCTVTGIFFGWYPAKKAADLDPIEALRYE</sequence>
<dbReference type="GO" id="GO:0005524">
    <property type="term" value="F:ATP binding"/>
    <property type="evidence" value="ECO:0007669"/>
    <property type="project" value="UniProtKB-KW"/>
</dbReference>
<dbReference type="Pfam" id="PF12704">
    <property type="entry name" value="MacB_PCD"/>
    <property type="match status" value="1"/>
</dbReference>
<protein>
    <submittedName>
        <fullName evidence="10">Macrolide export ATP-binding/permease protein MacB</fullName>
    </submittedName>
</protein>
<evidence type="ECO:0000256" key="6">
    <source>
        <dbReference type="ARBA" id="ARBA00038076"/>
    </source>
</evidence>
<evidence type="ECO:0000256" key="5">
    <source>
        <dbReference type="ARBA" id="ARBA00023136"/>
    </source>
</evidence>
<evidence type="ECO:0000259" key="9">
    <source>
        <dbReference type="Pfam" id="PF12704"/>
    </source>
</evidence>
<keyword evidence="3 7" id="KW-0812">Transmembrane</keyword>
<feature type="transmembrane region" description="Helical" evidence="7">
    <location>
        <begin position="318"/>
        <end position="347"/>
    </location>
</feature>
<evidence type="ECO:0000313" key="10">
    <source>
        <dbReference type="EMBL" id="EJW98579.1"/>
    </source>
</evidence>
<keyword evidence="5 7" id="KW-0472">Membrane</keyword>
<name>J9GGT2_9ZZZZ</name>
<keyword evidence="4 7" id="KW-1133">Transmembrane helix</keyword>
<organism evidence="10">
    <name type="scientific">gut metagenome</name>
    <dbReference type="NCBI Taxonomy" id="749906"/>
    <lineage>
        <taxon>unclassified sequences</taxon>
        <taxon>metagenomes</taxon>
        <taxon>organismal metagenomes</taxon>
    </lineage>
</organism>
<dbReference type="AlphaFoldDB" id="J9GGT2"/>
<dbReference type="InterPro" id="IPR025857">
    <property type="entry name" value="MacB_PCD"/>
</dbReference>
<keyword evidence="10" id="KW-0067">ATP-binding</keyword>
<dbReference type="InterPro" id="IPR050250">
    <property type="entry name" value="Macrolide_Exporter_MacB"/>
</dbReference>
<evidence type="ECO:0000256" key="3">
    <source>
        <dbReference type="ARBA" id="ARBA00022692"/>
    </source>
</evidence>
<evidence type="ECO:0000259" key="8">
    <source>
        <dbReference type="Pfam" id="PF02687"/>
    </source>
</evidence>
<dbReference type="PANTHER" id="PTHR30572:SF4">
    <property type="entry name" value="ABC TRANSPORTER PERMEASE YTRF"/>
    <property type="match status" value="1"/>
</dbReference>
<feature type="transmembrane region" description="Helical" evidence="7">
    <location>
        <begin position="12"/>
        <end position="32"/>
    </location>
</feature>
<dbReference type="Pfam" id="PF02687">
    <property type="entry name" value="FtsX"/>
    <property type="match status" value="1"/>
</dbReference>
<dbReference type="GO" id="GO:0022857">
    <property type="term" value="F:transmembrane transporter activity"/>
    <property type="evidence" value="ECO:0007669"/>
    <property type="project" value="TreeGrafter"/>
</dbReference>
<evidence type="ECO:0000256" key="1">
    <source>
        <dbReference type="ARBA" id="ARBA00004651"/>
    </source>
</evidence>
<dbReference type="PANTHER" id="PTHR30572">
    <property type="entry name" value="MEMBRANE COMPONENT OF TRANSPORTER-RELATED"/>
    <property type="match status" value="1"/>
</dbReference>
<feature type="domain" description="ABC3 transporter permease C-terminal" evidence="8">
    <location>
        <begin position="276"/>
        <end position="387"/>
    </location>
</feature>
<dbReference type="GO" id="GO:0005886">
    <property type="term" value="C:plasma membrane"/>
    <property type="evidence" value="ECO:0007669"/>
    <property type="project" value="UniProtKB-SubCell"/>
</dbReference>
<gene>
    <name evidence="10" type="ORF">EVA_13296</name>
</gene>
<evidence type="ECO:0000256" key="7">
    <source>
        <dbReference type="SAM" id="Phobius"/>
    </source>
</evidence>
<evidence type="ECO:0000256" key="2">
    <source>
        <dbReference type="ARBA" id="ARBA00022475"/>
    </source>
</evidence>
<feature type="transmembrane region" description="Helical" evidence="7">
    <location>
        <begin position="269"/>
        <end position="297"/>
    </location>
</feature>
<keyword evidence="10" id="KW-0547">Nucleotide-binding</keyword>
<reference evidence="10" key="1">
    <citation type="journal article" date="2012" name="PLoS ONE">
        <title>Gene sets for utilization of primary and secondary nutrition supplies in the distal gut of endangered iberian lynx.</title>
        <authorList>
            <person name="Alcaide M."/>
            <person name="Messina E."/>
            <person name="Richter M."/>
            <person name="Bargiela R."/>
            <person name="Peplies J."/>
            <person name="Huws S.A."/>
            <person name="Newbold C.J."/>
            <person name="Golyshin P.N."/>
            <person name="Simon M.A."/>
            <person name="Lopez G."/>
            <person name="Yakimov M.M."/>
            <person name="Ferrer M."/>
        </authorList>
    </citation>
    <scope>NUCLEOTIDE SEQUENCE</scope>
</reference>
<comment type="caution">
    <text evidence="10">The sequence shown here is derived from an EMBL/GenBank/DDBJ whole genome shotgun (WGS) entry which is preliminary data.</text>
</comment>
<dbReference type="EMBL" id="AMCI01004193">
    <property type="protein sequence ID" value="EJW98579.1"/>
    <property type="molecule type" value="Genomic_DNA"/>
</dbReference>
<feature type="domain" description="MacB-like periplasmic core" evidence="9">
    <location>
        <begin position="12"/>
        <end position="235"/>
    </location>
</feature>
<keyword evidence="2" id="KW-1003">Cell membrane</keyword>
<comment type="subcellular location">
    <subcellularLocation>
        <location evidence="1">Cell membrane</location>
        <topology evidence="1">Multi-pass membrane protein</topology>
    </subcellularLocation>
</comment>
<dbReference type="InterPro" id="IPR003838">
    <property type="entry name" value="ABC3_permease_C"/>
</dbReference>